<dbReference type="Gene3D" id="3.30.70.100">
    <property type="match status" value="1"/>
</dbReference>
<dbReference type="InterPro" id="IPR011008">
    <property type="entry name" value="Dimeric_a/b-barrel"/>
</dbReference>
<dbReference type="PANTHER" id="PTHR41521:SF4">
    <property type="entry name" value="BLR0684 PROTEIN"/>
    <property type="match status" value="1"/>
</dbReference>
<dbReference type="OrthoDB" id="516779at2"/>
<dbReference type="STRING" id="1219383.SAMN05421733_102251"/>
<name>A0A1G6GUF7_9GAMM</name>
<dbReference type="Proteomes" id="UP000242501">
    <property type="component" value="Unassembled WGS sequence"/>
</dbReference>
<keyword evidence="3" id="KW-1185">Reference proteome</keyword>
<protein>
    <submittedName>
        <fullName evidence="2">Uncharacterized conserved protein, DUF1330 family</fullName>
    </submittedName>
</protein>
<dbReference type="PANTHER" id="PTHR41521">
    <property type="match status" value="1"/>
</dbReference>
<dbReference type="RefSeq" id="WP_092746929.1">
    <property type="nucleotide sequence ID" value="NZ_FMYL01000002.1"/>
</dbReference>
<organism evidence="2 3">
    <name type="scientific">Acinetobacter boissieri</name>
    <dbReference type="NCBI Taxonomy" id="1219383"/>
    <lineage>
        <taxon>Bacteria</taxon>
        <taxon>Pseudomonadati</taxon>
        <taxon>Pseudomonadota</taxon>
        <taxon>Gammaproteobacteria</taxon>
        <taxon>Moraxellales</taxon>
        <taxon>Moraxellaceae</taxon>
        <taxon>Acinetobacter</taxon>
    </lineage>
</organism>
<sequence length="95" mass="10669">MAAYWVAHVNITDGAKFNEYMQKAPSVINQYNGELLVCGGQSENLEGQSYQQHVVIKFESLDQAKACYFSKEYQQIKQIRQGAGEVMVTLLDGMS</sequence>
<gene>
    <name evidence="2" type="ORF">SAMN05421733_102251</name>
</gene>
<dbReference type="Pfam" id="PF07045">
    <property type="entry name" value="DUF1330"/>
    <property type="match status" value="1"/>
</dbReference>
<evidence type="ECO:0000259" key="1">
    <source>
        <dbReference type="Pfam" id="PF07045"/>
    </source>
</evidence>
<dbReference type="InterPro" id="IPR010753">
    <property type="entry name" value="DUF1330"/>
</dbReference>
<proteinExistence type="predicted"/>
<reference evidence="3" key="1">
    <citation type="submission" date="2016-09" db="EMBL/GenBank/DDBJ databases">
        <authorList>
            <person name="Varghese N."/>
            <person name="Submissions S."/>
        </authorList>
    </citation>
    <scope>NUCLEOTIDE SEQUENCE [LARGE SCALE GENOMIC DNA]</scope>
    <source>
        <strain evidence="3">ANC 4422</strain>
    </source>
</reference>
<dbReference type="SUPFAM" id="SSF54909">
    <property type="entry name" value="Dimeric alpha+beta barrel"/>
    <property type="match status" value="1"/>
</dbReference>
<dbReference type="AlphaFoldDB" id="A0A1G6GUF7"/>
<accession>A0A1G6GUF7</accession>
<feature type="domain" description="DUF1330" evidence="1">
    <location>
        <begin position="3"/>
        <end position="94"/>
    </location>
</feature>
<dbReference type="EMBL" id="FMYL01000002">
    <property type="protein sequence ID" value="SDB85637.1"/>
    <property type="molecule type" value="Genomic_DNA"/>
</dbReference>
<evidence type="ECO:0000313" key="2">
    <source>
        <dbReference type="EMBL" id="SDB85637.1"/>
    </source>
</evidence>
<evidence type="ECO:0000313" key="3">
    <source>
        <dbReference type="Proteomes" id="UP000242501"/>
    </source>
</evidence>